<evidence type="ECO:0000313" key="3">
    <source>
        <dbReference type="Proteomes" id="UP000051639"/>
    </source>
</evidence>
<dbReference type="AlphaFoldDB" id="A0A0R2H0T0"/>
<feature type="transmembrane region" description="Helical" evidence="1">
    <location>
        <begin position="25"/>
        <end position="46"/>
    </location>
</feature>
<evidence type="ECO:0000256" key="1">
    <source>
        <dbReference type="SAM" id="Phobius"/>
    </source>
</evidence>
<feature type="transmembrane region" description="Helical" evidence="1">
    <location>
        <begin position="369"/>
        <end position="387"/>
    </location>
</feature>
<feature type="transmembrane region" description="Helical" evidence="1">
    <location>
        <begin position="100"/>
        <end position="118"/>
    </location>
</feature>
<dbReference type="EMBL" id="JQBA01000022">
    <property type="protein sequence ID" value="KRN44133.1"/>
    <property type="molecule type" value="Genomic_DNA"/>
</dbReference>
<dbReference type="PATRIC" id="fig|148604.4.peg.858"/>
<accession>A0A0R2H0T0</accession>
<feature type="transmembrane region" description="Helical" evidence="1">
    <location>
        <begin position="180"/>
        <end position="199"/>
    </location>
</feature>
<feature type="transmembrane region" description="Helical" evidence="1">
    <location>
        <begin position="274"/>
        <end position="295"/>
    </location>
</feature>
<feature type="transmembrane region" description="Helical" evidence="1">
    <location>
        <begin position="399"/>
        <end position="416"/>
    </location>
</feature>
<keyword evidence="1" id="KW-1133">Transmembrane helix</keyword>
<feature type="transmembrane region" description="Helical" evidence="1">
    <location>
        <begin position="330"/>
        <end position="349"/>
    </location>
</feature>
<feature type="transmembrane region" description="Helical" evidence="1">
    <location>
        <begin position="242"/>
        <end position="262"/>
    </location>
</feature>
<proteinExistence type="predicted"/>
<organism evidence="2 3">
    <name type="scientific">Limosilactobacillus ingluviei</name>
    <dbReference type="NCBI Taxonomy" id="148604"/>
    <lineage>
        <taxon>Bacteria</taxon>
        <taxon>Bacillati</taxon>
        <taxon>Bacillota</taxon>
        <taxon>Bacilli</taxon>
        <taxon>Lactobacillales</taxon>
        <taxon>Lactobacillaceae</taxon>
        <taxon>Limosilactobacillus</taxon>
    </lineage>
</organism>
<feature type="transmembrane region" description="Helical" evidence="1">
    <location>
        <begin position="156"/>
        <end position="173"/>
    </location>
</feature>
<name>A0A0R2H0T0_9LACO</name>
<dbReference type="Proteomes" id="UP000051639">
    <property type="component" value="Unassembled WGS sequence"/>
</dbReference>
<keyword evidence="3" id="KW-1185">Reference proteome</keyword>
<feature type="transmembrane region" description="Helical" evidence="1">
    <location>
        <begin position="130"/>
        <end position="150"/>
    </location>
</feature>
<protein>
    <submittedName>
        <fullName evidence="2">Uncharacterized protein</fullName>
    </submittedName>
</protein>
<feature type="transmembrane region" description="Helical" evidence="1">
    <location>
        <begin position="446"/>
        <end position="468"/>
    </location>
</feature>
<feature type="transmembrane region" description="Helical" evidence="1">
    <location>
        <begin position="58"/>
        <end position="80"/>
    </location>
</feature>
<evidence type="ECO:0000313" key="2">
    <source>
        <dbReference type="EMBL" id="KRN44133.1"/>
    </source>
</evidence>
<gene>
    <name evidence="2" type="ORF">IV41_GL000831</name>
</gene>
<reference evidence="2 3" key="1">
    <citation type="journal article" date="2015" name="Genome Announc.">
        <title>Expanding the biotechnology potential of lactobacilli through comparative genomics of 213 strains and associated genera.</title>
        <authorList>
            <person name="Sun Z."/>
            <person name="Harris H.M."/>
            <person name="McCann A."/>
            <person name="Guo C."/>
            <person name="Argimon S."/>
            <person name="Zhang W."/>
            <person name="Yang X."/>
            <person name="Jeffery I.B."/>
            <person name="Cooney J.C."/>
            <person name="Kagawa T.F."/>
            <person name="Liu W."/>
            <person name="Song Y."/>
            <person name="Salvetti E."/>
            <person name="Wrobel A."/>
            <person name="Rasinkangas P."/>
            <person name="Parkhill J."/>
            <person name="Rea M.C."/>
            <person name="O'Sullivan O."/>
            <person name="Ritari J."/>
            <person name="Douillard F.P."/>
            <person name="Paul Ross R."/>
            <person name="Yang R."/>
            <person name="Briner A.E."/>
            <person name="Felis G.E."/>
            <person name="de Vos W.M."/>
            <person name="Barrangou R."/>
            <person name="Klaenhammer T.R."/>
            <person name="Caufield P.W."/>
            <person name="Cui Y."/>
            <person name="Zhang H."/>
            <person name="O'Toole P.W."/>
        </authorList>
    </citation>
    <scope>NUCLEOTIDE SEQUENCE [LARGE SCALE GENOMIC DNA]</scope>
    <source>
        <strain evidence="2 3">DSM 14792</strain>
    </source>
</reference>
<keyword evidence="1" id="KW-0472">Membrane</keyword>
<comment type="caution">
    <text evidence="2">The sequence shown here is derived from an EMBL/GenBank/DDBJ whole genome shotgun (WGS) entry which is preliminary data.</text>
</comment>
<dbReference type="RefSeq" id="WP_056994521.1">
    <property type="nucleotide sequence ID" value="NZ_JACLYX010000014.1"/>
</dbReference>
<keyword evidence="1" id="KW-0812">Transmembrane</keyword>
<sequence>MTLNLWLWNETLPFLSYAASTKKAVFLQGLHGMLLLVTISGLLLLGRILSQVKSPSRWALLNWLYLVGFGLASLLVNLVWQKSFTFSALLTALMPMLRGASAFATSLVLAPLFLPAIRQLPQLTKDRLRWGIEVALLATTFFNVDLWGLMSPQSLVTYWALLVLGAVLPARPLHRWMGSCFIITGVILMMVMPLVSVTVHNDWSTANRFSTVTNGLLVVGVAELLPVKVLAREVGVALRQVIIPLAATATFPLSQQWLVILITNHGSNLLNKLILAGLLSLVVLIGSCCLAWLWTKVQKWRWIQRFANWPLPTSPTEARHQLRVMLGRRWPTVLMVALSYLGAFGSFLAMENSWHFSPNVDATYNMLTYIVTTRQGMLWVTTGLIWLGLRLLWTLTRRYWLSLGTGMFLVALWSLANRLKLDARNEPILPAELTMYHAYGNLLKMASLPVLVITFLGLLVMCGGIWYLERHYPVKDQAKWGARLGFVGMAIVAFGSANWWNHPNHPASQIMVGFGDTPEFFNQLAGGSHERTNCPIFE</sequence>
<feature type="transmembrane region" description="Helical" evidence="1">
    <location>
        <begin position="480"/>
        <end position="500"/>
    </location>
</feature>
<feature type="transmembrane region" description="Helical" evidence="1">
    <location>
        <begin position="211"/>
        <end position="230"/>
    </location>
</feature>